<dbReference type="Proteomes" id="UP000001745">
    <property type="component" value="Unassembled WGS sequence"/>
</dbReference>
<name>B8LVB0_TALSN</name>
<dbReference type="GO" id="GO:0016787">
    <property type="term" value="F:hydrolase activity"/>
    <property type="evidence" value="ECO:0007669"/>
    <property type="project" value="UniProtKB-KW"/>
</dbReference>
<evidence type="ECO:0000256" key="15">
    <source>
        <dbReference type="ARBA" id="ARBA00048173"/>
    </source>
</evidence>
<feature type="compositionally biased region" description="Basic and acidic residues" evidence="17">
    <location>
        <begin position="260"/>
        <end position="280"/>
    </location>
</feature>
<evidence type="ECO:0000256" key="5">
    <source>
        <dbReference type="ARBA" id="ARBA00022759"/>
    </source>
</evidence>
<dbReference type="Pfam" id="PF07727">
    <property type="entry name" value="RVT_2"/>
    <property type="match status" value="1"/>
</dbReference>
<dbReference type="GO" id="GO:0032196">
    <property type="term" value="P:transposition"/>
    <property type="evidence" value="ECO:0007669"/>
    <property type="project" value="UniProtKB-KW"/>
</dbReference>
<evidence type="ECO:0000256" key="3">
    <source>
        <dbReference type="ARBA" id="ARBA00022722"/>
    </source>
</evidence>
<keyword evidence="8" id="KW-0694">RNA-binding</keyword>
<evidence type="ECO:0000256" key="1">
    <source>
        <dbReference type="ARBA" id="ARBA00022578"/>
    </source>
</evidence>
<dbReference type="InterPro" id="IPR001584">
    <property type="entry name" value="Integrase_cat-core"/>
</dbReference>
<comment type="catalytic activity">
    <reaction evidence="15">
        <text>DNA(n) + a 2'-deoxyribonucleoside 5'-triphosphate = DNA(n+1) + diphosphate</text>
        <dbReference type="Rhea" id="RHEA:22508"/>
        <dbReference type="Rhea" id="RHEA-COMP:17339"/>
        <dbReference type="Rhea" id="RHEA-COMP:17340"/>
        <dbReference type="ChEBI" id="CHEBI:33019"/>
        <dbReference type="ChEBI" id="CHEBI:61560"/>
        <dbReference type="ChEBI" id="CHEBI:173112"/>
        <dbReference type="EC" id="2.7.7.49"/>
    </reaction>
</comment>
<evidence type="ECO:0000256" key="13">
    <source>
        <dbReference type="ARBA" id="ARBA00023172"/>
    </source>
</evidence>
<evidence type="ECO:0000256" key="6">
    <source>
        <dbReference type="ARBA" id="ARBA00022801"/>
    </source>
</evidence>
<dbReference type="GO" id="GO:0006310">
    <property type="term" value="P:DNA recombination"/>
    <property type="evidence" value="ECO:0007669"/>
    <property type="project" value="UniProtKB-KW"/>
</dbReference>
<accession>B8LVB0</accession>
<dbReference type="eggNOG" id="KOG0017">
    <property type="taxonomic scope" value="Eukaryota"/>
</dbReference>
<feature type="region of interest" description="Disordered" evidence="17">
    <location>
        <begin position="329"/>
        <end position="363"/>
    </location>
</feature>
<keyword evidence="20" id="KW-1185">Reference proteome</keyword>
<keyword evidence="10" id="KW-0695">RNA-directed DNA polymerase</keyword>
<evidence type="ECO:0000256" key="12">
    <source>
        <dbReference type="ARBA" id="ARBA00023125"/>
    </source>
</evidence>
<reference evidence="20" key="1">
    <citation type="journal article" date="2015" name="Genome Announc.">
        <title>Genome sequence of the AIDS-associated pathogen Penicillium marneffei (ATCC18224) and its near taxonomic relative Talaromyces stipitatus (ATCC10500).</title>
        <authorList>
            <person name="Nierman W.C."/>
            <person name="Fedorova-Abrams N.D."/>
            <person name="Andrianopoulos A."/>
        </authorList>
    </citation>
    <scope>NUCLEOTIDE SEQUENCE [LARGE SCALE GENOMIC DNA]</scope>
    <source>
        <strain evidence="20">ATCC 10500 / CBS 375.48 / QM 6759 / NRRL 1006</strain>
    </source>
</reference>
<feature type="domain" description="Integrase catalytic" evidence="18">
    <location>
        <begin position="612"/>
        <end position="775"/>
    </location>
</feature>
<evidence type="ECO:0000259" key="18">
    <source>
        <dbReference type="PROSITE" id="PS50994"/>
    </source>
</evidence>
<dbReference type="Gene3D" id="3.30.420.10">
    <property type="entry name" value="Ribonuclease H-like superfamily/Ribonuclease H"/>
    <property type="match status" value="1"/>
</dbReference>
<feature type="compositionally biased region" description="Polar residues" evidence="17">
    <location>
        <begin position="1096"/>
        <end position="1109"/>
    </location>
</feature>
<keyword evidence="6" id="KW-0378">Hydrolase</keyword>
<dbReference type="GO" id="GO:0004519">
    <property type="term" value="F:endonuclease activity"/>
    <property type="evidence" value="ECO:0007669"/>
    <property type="project" value="UniProtKB-KW"/>
</dbReference>
<dbReference type="InterPro" id="IPR013103">
    <property type="entry name" value="RVT_2"/>
</dbReference>
<keyword evidence="3" id="KW-0540">Nuclease</keyword>
<keyword evidence="13" id="KW-0233">DNA recombination</keyword>
<dbReference type="SUPFAM" id="SSF53098">
    <property type="entry name" value="Ribonuclease H-like"/>
    <property type="match status" value="1"/>
</dbReference>
<sequence>MDVKKNAIILKSSDDWRKWIEQLRSEASKENVWEYVDPSPNRMIYDPAPTKPVEPTYPVYEANQTVEQKNLMLTEFQIAWSIYERKLDRYEKHQKRMKEVRSYVLDTVDIGHRPLIRNISDVTEMVLKLKEKFAPKPNREKALLIRRHRELMNPKRGMKPKEFSKKWQELKVDMDLADFSEIPDERLARDFIEASEDILPKFHETWTNKLMEFDLGIESSILLKEPQFDEVINAFDLWNEMYSKTTSPSRKDIAMATFGDKSDQPEKNQRSETTSKPESRKCLCEQDHRFEDCPYVNTEKRTANWKPDEDIQRKFDRLEKSRYNRLGKALRSVKEELQKKNKDKKKTGSSTDTKKNSENQESANLVYDSDEFVGLLNDTKPPVLQSVVSTVLSASGRNADLWDKTLYDTGATAHITNNRERLINMQSNVRMIQTGKIEIKMHGPGQYIVHPTDPIHDIVKRKGIRILEMWYIEGFPTTILSASKLREHGIRFDGKTERLWDEKTNSDLCRVKCDGKLFLIEWESNKNTRTSLSNELVFSSFEKNVLKDPAQVWHKRFAHIKTSSIAKIQEATEGAVVTKEISARNDEGFQQKCEVCELTKARKKISRVPMTPPTRPFQVLFVDIIVMNMAINKDSYALHAVDPYTKFHALATTRTKSVNFDLETLIEQIEHTFKTKVDEIHMDGESSLNGISFKEYCHKQKIKLTVTVPYTPEQNGPSERAGGIITMKSRSLLEEANLPPGLWPEAMKAAVWIMNRTPIESLGYMTPYEKAFGKKPYVGNLFLFGSKAYVKIDTKKSDKMALRAQIGFLVGYEAHNIWRIWVQGPSGSKVIRVRDVVFDETKKYDPDHPFAKEIVKEGITKYVGNIDIPNIDEADPNIVFDSVDDDMRLQQFSVSLGKTMTGGSTSPHEHANIEQPTQPLNMPQNMEIDSTSTESVEQTQIPQEMEIDTPTEPGNMEIDGNRTNQAQVDNRENSMMEIGSAGGVEDKNEDKNKDEVDVMEKEAEDEDIPKLDGKTNNPTNQPRQLPNPERDSASQNASNQLDDNNDNMRTNQLITPPTTPPNQTTGQEAPRAQEISADLSESNIVAGSRIRKASNRALSPTSISAGPSKTSKRDRSPEPSPISRKRQRKLSRAFLARQKLLQDSTTDKIFLAAMEKLEEPFSVQLPPEPKNWKGVLRHKFKHQFTQAAKEEFEALKRKGTFEFVPKPQDKQILPLTWVFKYKFDKYGKLTTFKARICVRGDLQQPNDLEKRAATLAARNFRMMMAIAAIFDLEIVQYDAMNAFVNSILDEEVYTYFPDGFKQDGQVIKLRRALYGLRRSPRLWQKELTATLLNLGFTQIPDEECLFIKNGVVLLFYVDDILLFYDKATKQATFKEIEKGLMRKYELRKMKKFEWFLNIRITRDRAQRKIWLCQDSQITKMASKFGINATNNVKTPISGNIEASTEQATNEEIHTYQELVGSALYVAVMTRVDVAKAVNELAKHTKNPSKAHFQQIRRVIQYLYNTCSLAIEYSPLENVNMDAFICASDASFGDNPDRTSSEGYLVQLYGGPIDWRATKQRLVTTSTTEAELRAATEAAKRLQVWKRVFRSIGFKPDRELSIQCDNKQTVSLLTSEEPQFHMNLKHIDIYHHWLRQEVSKKRLRIEWVDTKRMVADGLTKVLHGQQFLDWRKHQGLVDIADLVQE</sequence>
<dbReference type="VEuPathDB" id="FungiDB:TSTA_066130"/>
<dbReference type="FunCoup" id="B8LVB0">
    <property type="interactions" value="610"/>
</dbReference>
<dbReference type="PANTHER" id="PTHR42648:SF11">
    <property type="entry name" value="TRANSPOSON TY4-P GAG-POL POLYPROTEIN"/>
    <property type="match status" value="1"/>
</dbReference>
<dbReference type="GO" id="GO:0003677">
    <property type="term" value="F:DNA binding"/>
    <property type="evidence" value="ECO:0007669"/>
    <property type="project" value="UniProtKB-KW"/>
</dbReference>
<dbReference type="EMBL" id="EQ962652">
    <property type="protein sequence ID" value="EED23160.1"/>
    <property type="molecule type" value="Genomic_DNA"/>
</dbReference>
<feature type="region of interest" description="Disordered" evidence="17">
    <location>
        <begin position="897"/>
        <end position="1129"/>
    </location>
</feature>
<dbReference type="GO" id="GO:0003723">
    <property type="term" value="F:RNA binding"/>
    <property type="evidence" value="ECO:0007669"/>
    <property type="project" value="UniProtKB-KW"/>
</dbReference>
<proteinExistence type="predicted"/>
<feature type="compositionally biased region" description="Polar residues" evidence="17">
    <location>
        <begin position="914"/>
        <end position="942"/>
    </location>
</feature>
<dbReference type="GO" id="GO:0046872">
    <property type="term" value="F:metal ion binding"/>
    <property type="evidence" value="ECO:0007669"/>
    <property type="project" value="UniProtKB-KW"/>
</dbReference>
<dbReference type="InterPro" id="IPR043502">
    <property type="entry name" value="DNA/RNA_pol_sf"/>
</dbReference>
<evidence type="ECO:0000313" key="19">
    <source>
        <dbReference type="EMBL" id="EED23160.1"/>
    </source>
</evidence>
<comment type="catalytic activity">
    <reaction evidence="16">
        <text>DNA(n) + a 2'-deoxyribonucleoside 5'-triphosphate = DNA(n+1) + diphosphate</text>
        <dbReference type="Rhea" id="RHEA:22508"/>
        <dbReference type="Rhea" id="RHEA-COMP:17339"/>
        <dbReference type="Rhea" id="RHEA-COMP:17340"/>
        <dbReference type="ChEBI" id="CHEBI:33019"/>
        <dbReference type="ChEBI" id="CHEBI:61560"/>
        <dbReference type="ChEBI" id="CHEBI:173112"/>
        <dbReference type="EC" id="2.7.7.7"/>
    </reaction>
</comment>
<dbReference type="InterPro" id="IPR012337">
    <property type="entry name" value="RNaseH-like_sf"/>
</dbReference>
<dbReference type="OrthoDB" id="4356562at2759"/>
<evidence type="ECO:0000256" key="9">
    <source>
        <dbReference type="ARBA" id="ARBA00022908"/>
    </source>
</evidence>
<keyword evidence="11" id="KW-0239">DNA-directed DNA polymerase</keyword>
<keyword evidence="1" id="KW-0815">Transposition</keyword>
<feature type="compositionally biased region" description="Polar residues" evidence="17">
    <location>
        <begin position="897"/>
        <end position="906"/>
    </location>
</feature>
<evidence type="ECO:0000256" key="16">
    <source>
        <dbReference type="ARBA" id="ARBA00049244"/>
    </source>
</evidence>
<dbReference type="PROSITE" id="PS50994">
    <property type="entry name" value="INTEGRASE"/>
    <property type="match status" value="1"/>
</dbReference>
<evidence type="ECO:0000256" key="4">
    <source>
        <dbReference type="ARBA" id="ARBA00022723"/>
    </source>
</evidence>
<keyword evidence="14" id="KW-0511">Multifunctional enzyme</keyword>
<dbReference type="InterPro" id="IPR039537">
    <property type="entry name" value="Retrotran_Ty1/copia-like"/>
</dbReference>
<dbReference type="InParanoid" id="B8LVB0"/>
<evidence type="ECO:0000256" key="8">
    <source>
        <dbReference type="ARBA" id="ARBA00022884"/>
    </source>
</evidence>
<evidence type="ECO:0000256" key="2">
    <source>
        <dbReference type="ARBA" id="ARBA00022695"/>
    </source>
</evidence>
<dbReference type="SUPFAM" id="SSF56672">
    <property type="entry name" value="DNA/RNA polymerases"/>
    <property type="match status" value="1"/>
</dbReference>
<dbReference type="HOGENOM" id="CLU_001650_18_4_1"/>
<keyword evidence="2" id="KW-0548">Nucleotidyltransferase</keyword>
<dbReference type="PhylomeDB" id="B8LVB0"/>
<keyword evidence="4" id="KW-0479">Metal-binding</keyword>
<dbReference type="PANTHER" id="PTHR42648">
    <property type="entry name" value="TRANSPOSASE, PUTATIVE-RELATED"/>
    <property type="match status" value="1"/>
</dbReference>
<keyword evidence="9" id="KW-0229">DNA integration</keyword>
<evidence type="ECO:0000256" key="7">
    <source>
        <dbReference type="ARBA" id="ARBA00022842"/>
    </source>
</evidence>
<keyword evidence="7" id="KW-0460">Magnesium</keyword>
<feature type="region of interest" description="Disordered" evidence="17">
    <location>
        <begin position="257"/>
        <end position="280"/>
    </location>
</feature>
<dbReference type="Pfam" id="PF25597">
    <property type="entry name" value="SH3_retrovirus"/>
    <property type="match status" value="1"/>
</dbReference>
<dbReference type="GeneID" id="8109435"/>
<evidence type="ECO:0000256" key="10">
    <source>
        <dbReference type="ARBA" id="ARBA00022918"/>
    </source>
</evidence>
<organism evidence="19 20">
    <name type="scientific">Talaromyces stipitatus (strain ATCC 10500 / CBS 375.48 / QM 6759 / NRRL 1006)</name>
    <name type="common">Penicillium stipitatum</name>
    <dbReference type="NCBI Taxonomy" id="441959"/>
    <lineage>
        <taxon>Eukaryota</taxon>
        <taxon>Fungi</taxon>
        <taxon>Dikarya</taxon>
        <taxon>Ascomycota</taxon>
        <taxon>Pezizomycotina</taxon>
        <taxon>Eurotiomycetes</taxon>
        <taxon>Eurotiomycetidae</taxon>
        <taxon>Eurotiales</taxon>
        <taxon>Trichocomaceae</taxon>
        <taxon>Talaromyces</taxon>
        <taxon>Talaromyces sect. Talaromyces</taxon>
    </lineage>
</organism>
<keyword evidence="12" id="KW-0238">DNA-binding</keyword>
<feature type="compositionally biased region" description="Polar residues" evidence="17">
    <location>
        <begin position="1014"/>
        <end position="1024"/>
    </location>
</feature>
<keyword evidence="11" id="KW-0808">Transferase</keyword>
<dbReference type="RefSeq" id="XP_002340547.1">
    <property type="nucleotide sequence ID" value="XM_002340506.1"/>
</dbReference>
<dbReference type="GO" id="GO:0005634">
    <property type="term" value="C:nucleus"/>
    <property type="evidence" value="ECO:0007669"/>
    <property type="project" value="UniProtKB-ARBA"/>
</dbReference>
<gene>
    <name evidence="19" type="ORF">TSTA_066130</name>
</gene>
<dbReference type="CDD" id="cd09272">
    <property type="entry name" value="RNase_HI_RT_Ty1"/>
    <property type="match status" value="1"/>
</dbReference>
<feature type="compositionally biased region" description="Polar residues" evidence="17">
    <location>
        <begin position="1033"/>
        <end position="1042"/>
    </location>
</feature>
<dbReference type="GO" id="GO:0003964">
    <property type="term" value="F:RNA-directed DNA polymerase activity"/>
    <property type="evidence" value="ECO:0007669"/>
    <property type="project" value="UniProtKB-KW"/>
</dbReference>
<dbReference type="InterPro" id="IPR036397">
    <property type="entry name" value="RNaseH_sf"/>
</dbReference>
<dbReference type="GO" id="GO:0003887">
    <property type="term" value="F:DNA-directed DNA polymerase activity"/>
    <property type="evidence" value="ECO:0007669"/>
    <property type="project" value="UniProtKB-KW"/>
</dbReference>
<evidence type="ECO:0000313" key="20">
    <source>
        <dbReference type="Proteomes" id="UP000001745"/>
    </source>
</evidence>
<evidence type="ECO:0000256" key="14">
    <source>
        <dbReference type="ARBA" id="ARBA00023268"/>
    </source>
</evidence>
<dbReference type="GO" id="GO:0015074">
    <property type="term" value="P:DNA integration"/>
    <property type="evidence" value="ECO:0007669"/>
    <property type="project" value="UniProtKB-KW"/>
</dbReference>
<dbReference type="InterPro" id="IPR057670">
    <property type="entry name" value="SH3_retrovirus"/>
</dbReference>
<keyword evidence="5" id="KW-0255">Endonuclease</keyword>
<feature type="compositionally biased region" description="Basic and acidic residues" evidence="17">
    <location>
        <begin position="984"/>
        <end position="1001"/>
    </location>
</feature>
<protein>
    <recommendedName>
        <fullName evidence="18">Integrase catalytic domain-containing protein</fullName>
    </recommendedName>
</protein>
<feature type="compositionally biased region" description="Low complexity" evidence="17">
    <location>
        <begin position="1050"/>
        <end position="1065"/>
    </location>
</feature>
<evidence type="ECO:0000256" key="11">
    <source>
        <dbReference type="ARBA" id="ARBA00022932"/>
    </source>
</evidence>
<dbReference type="STRING" id="441959.B8LVB0"/>
<evidence type="ECO:0000256" key="17">
    <source>
        <dbReference type="SAM" id="MobiDB-lite"/>
    </source>
</evidence>